<accession>A0A0G2E1L1</accession>
<evidence type="ECO:0000256" key="1">
    <source>
        <dbReference type="SAM" id="MobiDB-lite"/>
    </source>
</evidence>
<evidence type="ECO:0000313" key="2">
    <source>
        <dbReference type="EMBL" id="KKY16937.1"/>
    </source>
</evidence>
<reference evidence="2 3" key="2">
    <citation type="submission" date="2015-05" db="EMBL/GenBank/DDBJ databases">
        <title>Distinctive expansion of gene families associated with plant cell wall degradation and secondary metabolism in the genomes of grapevine trunk pathogens.</title>
        <authorList>
            <person name="Lawrence D.P."/>
            <person name="Travadon R."/>
            <person name="Rolshausen P.E."/>
            <person name="Baumgartner K."/>
        </authorList>
    </citation>
    <scope>NUCLEOTIDE SEQUENCE [LARGE SCALE GENOMIC DNA]</scope>
    <source>
        <strain evidence="2">DS831</strain>
    </source>
</reference>
<dbReference type="AlphaFoldDB" id="A0A0G2E1L1"/>
<feature type="region of interest" description="Disordered" evidence="1">
    <location>
        <begin position="1"/>
        <end position="52"/>
    </location>
</feature>
<name>A0A0G2E1L1_9PEZI</name>
<evidence type="ECO:0000313" key="3">
    <source>
        <dbReference type="Proteomes" id="UP000034182"/>
    </source>
</evidence>
<sequence>MSSPGSTPRASKKKKLAACSDVSSPSASTPATNSAGTTAASPKQLELEDKIKKKQQEIDSLESELAAEKKRHSEEATEKKIKYRRYLAMSGTGDYIPLKLEYLMGVGETLRIWSDRYSLYKAIEQSTSILKRAGNNFPFHELTDAEIDALEELNGIITADRDALFNLYLARLSPLEDIGDKLDSMAKKVKKD</sequence>
<feature type="compositionally biased region" description="Low complexity" evidence="1">
    <location>
        <begin position="17"/>
        <end position="42"/>
    </location>
</feature>
<proteinExistence type="predicted"/>
<protein>
    <submittedName>
        <fullName evidence="2">Uncharacterized protein</fullName>
    </submittedName>
</protein>
<dbReference type="EMBL" id="LAQI01000161">
    <property type="protein sequence ID" value="KKY16937.1"/>
    <property type="molecule type" value="Genomic_DNA"/>
</dbReference>
<organism evidence="2 3">
    <name type="scientific">Diplodia seriata</name>
    <dbReference type="NCBI Taxonomy" id="420778"/>
    <lineage>
        <taxon>Eukaryota</taxon>
        <taxon>Fungi</taxon>
        <taxon>Dikarya</taxon>
        <taxon>Ascomycota</taxon>
        <taxon>Pezizomycotina</taxon>
        <taxon>Dothideomycetes</taxon>
        <taxon>Dothideomycetes incertae sedis</taxon>
        <taxon>Botryosphaeriales</taxon>
        <taxon>Botryosphaeriaceae</taxon>
        <taxon>Diplodia</taxon>
    </lineage>
</organism>
<reference evidence="2 3" key="1">
    <citation type="submission" date="2015-03" db="EMBL/GenBank/DDBJ databases">
        <authorList>
            <person name="Morales-Cruz A."/>
            <person name="Amrine K.C."/>
            <person name="Cantu D."/>
        </authorList>
    </citation>
    <scope>NUCLEOTIDE SEQUENCE [LARGE SCALE GENOMIC DNA]</scope>
    <source>
        <strain evidence="2">DS831</strain>
    </source>
</reference>
<gene>
    <name evidence="2" type="ORF">UCDDS831_g06670</name>
</gene>
<dbReference type="Proteomes" id="UP000034182">
    <property type="component" value="Unassembled WGS sequence"/>
</dbReference>
<comment type="caution">
    <text evidence="2">The sequence shown here is derived from an EMBL/GenBank/DDBJ whole genome shotgun (WGS) entry which is preliminary data.</text>
</comment>